<keyword evidence="6" id="KW-0460">Magnesium</keyword>
<keyword evidence="3" id="KW-0479">Metal-binding</keyword>
<evidence type="ECO:0000256" key="4">
    <source>
        <dbReference type="ARBA" id="ARBA00022801"/>
    </source>
</evidence>
<reference evidence="11 12" key="1">
    <citation type="journal article" date="2011" name="Science">
        <title>The Selaginella genome identifies genetic changes associated with the evolution of vascular plants.</title>
        <authorList>
            <person name="Banks J.A."/>
            <person name="Nishiyama T."/>
            <person name="Hasebe M."/>
            <person name="Bowman J.L."/>
            <person name="Gribskov M."/>
            <person name="dePamphilis C."/>
            <person name="Albert V.A."/>
            <person name="Aono N."/>
            <person name="Aoyama T."/>
            <person name="Ambrose B.A."/>
            <person name="Ashton N.W."/>
            <person name="Axtell M.J."/>
            <person name="Barker E."/>
            <person name="Barker M.S."/>
            <person name="Bennetzen J.L."/>
            <person name="Bonawitz N.D."/>
            <person name="Chapple C."/>
            <person name="Cheng C."/>
            <person name="Correa L.G."/>
            <person name="Dacre M."/>
            <person name="DeBarry J."/>
            <person name="Dreyer I."/>
            <person name="Elias M."/>
            <person name="Engstrom E.M."/>
            <person name="Estelle M."/>
            <person name="Feng L."/>
            <person name="Finet C."/>
            <person name="Floyd S.K."/>
            <person name="Frommer W.B."/>
            <person name="Fujita T."/>
            <person name="Gramzow L."/>
            <person name="Gutensohn M."/>
            <person name="Harholt J."/>
            <person name="Hattori M."/>
            <person name="Heyl A."/>
            <person name="Hirai T."/>
            <person name="Hiwatashi Y."/>
            <person name="Ishikawa M."/>
            <person name="Iwata M."/>
            <person name="Karol K.G."/>
            <person name="Koehler B."/>
            <person name="Kolukisaoglu U."/>
            <person name="Kubo M."/>
            <person name="Kurata T."/>
            <person name="Lalonde S."/>
            <person name="Li K."/>
            <person name="Li Y."/>
            <person name="Litt A."/>
            <person name="Lyons E."/>
            <person name="Manning G."/>
            <person name="Maruyama T."/>
            <person name="Michael T.P."/>
            <person name="Mikami K."/>
            <person name="Miyazaki S."/>
            <person name="Morinaga S."/>
            <person name="Murata T."/>
            <person name="Mueller-Roeber B."/>
            <person name="Nelson D.R."/>
            <person name="Obara M."/>
            <person name="Oguri Y."/>
            <person name="Olmstead R.G."/>
            <person name="Onodera N."/>
            <person name="Petersen B.L."/>
            <person name="Pils B."/>
            <person name="Prigge M."/>
            <person name="Rensing S.A."/>
            <person name="Riano-Pachon D.M."/>
            <person name="Roberts A.W."/>
            <person name="Sato Y."/>
            <person name="Scheller H.V."/>
            <person name="Schulz B."/>
            <person name="Schulz C."/>
            <person name="Shakirov E.V."/>
            <person name="Shibagaki N."/>
            <person name="Shinohara N."/>
            <person name="Shippen D.E."/>
            <person name="Soerensen I."/>
            <person name="Sotooka R."/>
            <person name="Sugimoto N."/>
            <person name="Sugita M."/>
            <person name="Sumikawa N."/>
            <person name="Tanurdzic M."/>
            <person name="Theissen G."/>
            <person name="Ulvskov P."/>
            <person name="Wakazuki S."/>
            <person name="Weng J.K."/>
            <person name="Willats W.W."/>
            <person name="Wipf D."/>
            <person name="Wolf P.G."/>
            <person name="Yang L."/>
            <person name="Zimmer A.D."/>
            <person name="Zhu Q."/>
            <person name="Mitros T."/>
            <person name="Hellsten U."/>
            <person name="Loque D."/>
            <person name="Otillar R."/>
            <person name="Salamov A."/>
            <person name="Schmutz J."/>
            <person name="Shapiro H."/>
            <person name="Lindquist E."/>
            <person name="Lucas S."/>
            <person name="Rokhsar D."/>
            <person name="Grigoriev I.V."/>
        </authorList>
    </citation>
    <scope>NUCLEOTIDE SEQUENCE [LARGE SCALE GENOMIC DNA]</scope>
</reference>
<keyword evidence="7" id="KW-0539">Nucleus</keyword>
<dbReference type="PANTHER" id="PTHR13620:SF109">
    <property type="entry name" value="3'-5' EXONUCLEASE"/>
    <property type="match status" value="1"/>
</dbReference>
<dbReference type="OrthoDB" id="1920326at2759"/>
<dbReference type="InParanoid" id="D8RS45"/>
<dbReference type="PANTHER" id="PTHR13620">
    <property type="entry name" value="3-5 EXONUCLEASE"/>
    <property type="match status" value="1"/>
</dbReference>
<dbReference type="Pfam" id="PF01612">
    <property type="entry name" value="DNA_pol_A_exo1"/>
    <property type="match status" value="1"/>
</dbReference>
<dbReference type="GO" id="GO:0008408">
    <property type="term" value="F:3'-5' exonuclease activity"/>
    <property type="evidence" value="ECO:0000318"/>
    <property type="project" value="GO_Central"/>
</dbReference>
<dbReference type="SUPFAM" id="SSF53098">
    <property type="entry name" value="Ribonuclease H-like"/>
    <property type="match status" value="1"/>
</dbReference>
<name>D8RS45_SELML</name>
<feature type="non-terminal residue" evidence="11">
    <location>
        <position position="1"/>
    </location>
</feature>
<protein>
    <recommendedName>
        <fullName evidence="8">3'-5' exonuclease</fullName>
    </recommendedName>
    <alternativeName>
        <fullName evidence="9">Werner Syndrome-like exonuclease</fullName>
    </alternativeName>
</protein>
<feature type="domain" description="3'-5' exonuclease" evidence="10">
    <location>
        <begin position="10"/>
        <end position="196"/>
    </location>
</feature>
<dbReference type="OMA" id="CYIFHLS"/>
<dbReference type="InterPro" id="IPR036397">
    <property type="entry name" value="RNaseH_sf"/>
</dbReference>
<evidence type="ECO:0000256" key="6">
    <source>
        <dbReference type="ARBA" id="ARBA00022842"/>
    </source>
</evidence>
<dbReference type="InterPro" id="IPR002562">
    <property type="entry name" value="3'-5'_exonuclease_dom"/>
</dbReference>
<evidence type="ECO:0000256" key="1">
    <source>
        <dbReference type="ARBA" id="ARBA00004123"/>
    </source>
</evidence>
<evidence type="ECO:0000256" key="2">
    <source>
        <dbReference type="ARBA" id="ARBA00022722"/>
    </source>
</evidence>
<dbReference type="eggNOG" id="KOG4373">
    <property type="taxonomic scope" value="Eukaryota"/>
</dbReference>
<keyword evidence="5" id="KW-0269">Exonuclease</keyword>
<evidence type="ECO:0000256" key="3">
    <source>
        <dbReference type="ARBA" id="ARBA00022723"/>
    </source>
</evidence>
<comment type="subcellular location">
    <subcellularLocation>
        <location evidence="1">Nucleus</location>
    </subcellularLocation>
</comment>
<dbReference type="GO" id="GO:0006139">
    <property type="term" value="P:nucleobase-containing compound metabolic process"/>
    <property type="evidence" value="ECO:0007669"/>
    <property type="project" value="InterPro"/>
</dbReference>
<dbReference type="Gene3D" id="3.30.420.10">
    <property type="entry name" value="Ribonuclease H-like superfamily/Ribonuclease H"/>
    <property type="match status" value="1"/>
</dbReference>
<evidence type="ECO:0000259" key="10">
    <source>
        <dbReference type="SMART" id="SM00474"/>
    </source>
</evidence>
<dbReference type="GO" id="GO:0003676">
    <property type="term" value="F:nucleic acid binding"/>
    <property type="evidence" value="ECO:0007669"/>
    <property type="project" value="InterPro"/>
</dbReference>
<dbReference type="SMART" id="SM00474">
    <property type="entry name" value="35EXOc"/>
    <property type="match status" value="1"/>
</dbReference>
<sequence>LPRLEFKGRVFYSSTAEEAESAAAELLQSIESLKADGTRDIVLGFDTEWKPSFERGAVPGRTAVLQLCLDSSRCYVFHIFHSGIPPQLQKLLEEETISKAGIGISGDVSKLKLDYGVTVTGSVDLSAMANQKLKRSQSWSLSSLAEELTCKVIDKPTDIRCGDWELQPLSPAQLSYAATDAFASLHLYQVCNGALLQNRK</sequence>
<proteinExistence type="predicted"/>
<dbReference type="GO" id="GO:0005634">
    <property type="term" value="C:nucleus"/>
    <property type="evidence" value="ECO:0007669"/>
    <property type="project" value="UniProtKB-SubCell"/>
</dbReference>
<organism evidence="12">
    <name type="scientific">Selaginella moellendorffii</name>
    <name type="common">Spikemoss</name>
    <dbReference type="NCBI Taxonomy" id="88036"/>
    <lineage>
        <taxon>Eukaryota</taxon>
        <taxon>Viridiplantae</taxon>
        <taxon>Streptophyta</taxon>
        <taxon>Embryophyta</taxon>
        <taxon>Tracheophyta</taxon>
        <taxon>Lycopodiopsida</taxon>
        <taxon>Selaginellales</taxon>
        <taxon>Selaginellaceae</taxon>
        <taxon>Selaginella</taxon>
    </lineage>
</organism>
<gene>
    <name evidence="11" type="ORF">SELMODRAFT_100501</name>
</gene>
<evidence type="ECO:0000313" key="12">
    <source>
        <dbReference type="Proteomes" id="UP000001514"/>
    </source>
</evidence>
<keyword evidence="2" id="KW-0540">Nuclease</keyword>
<keyword evidence="4" id="KW-0378">Hydrolase</keyword>
<evidence type="ECO:0000313" key="11">
    <source>
        <dbReference type="EMBL" id="EFJ25000.1"/>
    </source>
</evidence>
<keyword evidence="12" id="KW-1185">Reference proteome</keyword>
<evidence type="ECO:0000256" key="9">
    <source>
        <dbReference type="ARBA" id="ARBA00042761"/>
    </source>
</evidence>
<dbReference type="CDD" id="cd06141">
    <property type="entry name" value="WRN_exo"/>
    <property type="match status" value="1"/>
</dbReference>
<dbReference type="HOGENOM" id="CLU_049674_1_1_1"/>
<evidence type="ECO:0000256" key="8">
    <source>
        <dbReference type="ARBA" id="ARBA00040531"/>
    </source>
</evidence>
<evidence type="ECO:0000256" key="5">
    <source>
        <dbReference type="ARBA" id="ARBA00022839"/>
    </source>
</evidence>
<dbReference type="InterPro" id="IPR012337">
    <property type="entry name" value="RNaseH-like_sf"/>
</dbReference>
<dbReference type="GO" id="GO:0046872">
    <property type="term" value="F:metal ion binding"/>
    <property type="evidence" value="ECO:0007669"/>
    <property type="project" value="UniProtKB-KW"/>
</dbReference>
<evidence type="ECO:0000256" key="7">
    <source>
        <dbReference type="ARBA" id="ARBA00023242"/>
    </source>
</evidence>
<dbReference type="KEGG" id="smo:SELMODRAFT_100501"/>
<dbReference type="InterPro" id="IPR051132">
    <property type="entry name" value="3-5_Exonuclease_domain"/>
</dbReference>
<dbReference type="AlphaFoldDB" id="D8RS45"/>
<dbReference type="EMBL" id="GL377588">
    <property type="protein sequence ID" value="EFJ25000.1"/>
    <property type="molecule type" value="Genomic_DNA"/>
</dbReference>
<dbReference type="FunCoup" id="D8RS45">
    <property type="interactions" value="112"/>
</dbReference>
<dbReference type="Proteomes" id="UP000001514">
    <property type="component" value="Unassembled WGS sequence"/>
</dbReference>
<dbReference type="STRING" id="88036.D8RS45"/>
<accession>D8RS45</accession>